<sequence>MQKLIIDADTASGDASAIAFSLRTPQLQVLAVTAVAGAVPLACACRNSALAIGRAGAGGAPLYAGCDRPLVRPAAAQPGPWGADGLSGNAFAGPGPAAGPEHAVNALIRILRAEREVTILALGPMTNLALALRKAPDIAGNISCIAAVAGCGLSRASHTAAAEFNVFTDPHAADAVFRSGVPLLLFPAETGLADARLEEAELAALRASGDPAAELCVQGGAWQAEYHRARYGEAFFALPEAAAAACLAHPEWILGSLRCKVRADVSGAATLGQTVLDGKAPEEEKTARVVTALDRRALAACLCKTLGGEGAK</sequence>
<dbReference type="InterPro" id="IPR001910">
    <property type="entry name" value="Inosine/uridine_hydrolase_dom"/>
</dbReference>
<gene>
    <name evidence="4" type="ORF">H8S23_01440</name>
</gene>
<evidence type="ECO:0000313" key="5">
    <source>
        <dbReference type="Proteomes" id="UP000659630"/>
    </source>
</evidence>
<protein>
    <submittedName>
        <fullName evidence="4">Nucleoside hydrolase</fullName>
    </submittedName>
</protein>
<dbReference type="PANTHER" id="PTHR12304">
    <property type="entry name" value="INOSINE-URIDINE PREFERRING NUCLEOSIDE HYDROLASE"/>
    <property type="match status" value="1"/>
</dbReference>
<feature type="domain" description="Inosine/uridine-preferring nucleoside hydrolase" evidence="3">
    <location>
        <begin position="4"/>
        <end position="298"/>
    </location>
</feature>
<reference evidence="4" key="1">
    <citation type="submission" date="2020-08" db="EMBL/GenBank/DDBJ databases">
        <title>Genome public.</title>
        <authorList>
            <person name="Liu C."/>
            <person name="Sun Q."/>
        </authorList>
    </citation>
    <scope>NUCLEOTIDE SEQUENCE</scope>
    <source>
        <strain evidence="4">BX8</strain>
    </source>
</reference>
<keyword evidence="5" id="KW-1185">Reference proteome</keyword>
<proteinExistence type="predicted"/>
<dbReference type="PANTHER" id="PTHR12304:SF4">
    <property type="entry name" value="URIDINE NUCLEOSIDASE"/>
    <property type="match status" value="1"/>
</dbReference>
<dbReference type="RefSeq" id="WP_186886532.1">
    <property type="nucleotide sequence ID" value="NZ_JACONZ010000001.1"/>
</dbReference>
<dbReference type="InterPro" id="IPR023186">
    <property type="entry name" value="IUNH"/>
</dbReference>
<dbReference type="Proteomes" id="UP000659630">
    <property type="component" value="Unassembled WGS sequence"/>
</dbReference>
<dbReference type="Gene3D" id="3.90.245.10">
    <property type="entry name" value="Ribonucleoside hydrolase-like"/>
    <property type="match status" value="1"/>
</dbReference>
<evidence type="ECO:0000259" key="3">
    <source>
        <dbReference type="Pfam" id="PF01156"/>
    </source>
</evidence>
<dbReference type="GO" id="GO:0005829">
    <property type="term" value="C:cytosol"/>
    <property type="evidence" value="ECO:0007669"/>
    <property type="project" value="TreeGrafter"/>
</dbReference>
<dbReference type="InterPro" id="IPR036452">
    <property type="entry name" value="Ribo_hydro-like"/>
</dbReference>
<organism evidence="4 5">
    <name type="scientific">Anaerofilum hominis</name>
    <dbReference type="NCBI Taxonomy" id="2763016"/>
    <lineage>
        <taxon>Bacteria</taxon>
        <taxon>Bacillati</taxon>
        <taxon>Bacillota</taxon>
        <taxon>Clostridia</taxon>
        <taxon>Eubacteriales</taxon>
        <taxon>Oscillospiraceae</taxon>
        <taxon>Anaerofilum</taxon>
    </lineage>
</organism>
<evidence type="ECO:0000256" key="2">
    <source>
        <dbReference type="ARBA" id="ARBA00023295"/>
    </source>
</evidence>
<evidence type="ECO:0000313" key="4">
    <source>
        <dbReference type="EMBL" id="MBC5580162.1"/>
    </source>
</evidence>
<name>A0A923L0D4_9FIRM</name>
<keyword evidence="2" id="KW-0326">Glycosidase</keyword>
<dbReference type="AlphaFoldDB" id="A0A923L0D4"/>
<keyword evidence="1 4" id="KW-0378">Hydrolase</keyword>
<dbReference type="EMBL" id="JACONZ010000001">
    <property type="protein sequence ID" value="MBC5580162.1"/>
    <property type="molecule type" value="Genomic_DNA"/>
</dbReference>
<comment type="caution">
    <text evidence="4">The sequence shown here is derived from an EMBL/GenBank/DDBJ whole genome shotgun (WGS) entry which is preliminary data.</text>
</comment>
<accession>A0A923L0D4</accession>
<dbReference type="GO" id="GO:0008477">
    <property type="term" value="F:purine nucleosidase activity"/>
    <property type="evidence" value="ECO:0007669"/>
    <property type="project" value="TreeGrafter"/>
</dbReference>
<dbReference type="Pfam" id="PF01156">
    <property type="entry name" value="IU_nuc_hydro"/>
    <property type="match status" value="1"/>
</dbReference>
<dbReference type="SUPFAM" id="SSF53590">
    <property type="entry name" value="Nucleoside hydrolase"/>
    <property type="match status" value="1"/>
</dbReference>
<dbReference type="GO" id="GO:0006152">
    <property type="term" value="P:purine nucleoside catabolic process"/>
    <property type="evidence" value="ECO:0007669"/>
    <property type="project" value="TreeGrafter"/>
</dbReference>
<evidence type="ECO:0000256" key="1">
    <source>
        <dbReference type="ARBA" id="ARBA00022801"/>
    </source>
</evidence>